<accession>A0A212K009</accession>
<reference evidence="1" key="1">
    <citation type="submission" date="2016-04" db="EMBL/GenBank/DDBJ databases">
        <authorList>
            <person name="Evans L.H."/>
            <person name="Alamgir A."/>
            <person name="Owens N."/>
            <person name="Weber N.D."/>
            <person name="Virtaneva K."/>
            <person name="Barbian K."/>
            <person name="Babar A."/>
            <person name="Rosenke K."/>
        </authorList>
    </citation>
    <scope>NUCLEOTIDE SEQUENCE</scope>
    <source>
        <strain evidence="1">86</strain>
    </source>
</reference>
<dbReference type="EMBL" id="FLUO01000001">
    <property type="protein sequence ID" value="SBW04952.1"/>
    <property type="molecule type" value="Genomic_DNA"/>
</dbReference>
<organism evidence="1">
    <name type="scientific">uncultured Alphaproteobacteria bacterium</name>
    <dbReference type="NCBI Taxonomy" id="91750"/>
    <lineage>
        <taxon>Bacteria</taxon>
        <taxon>Pseudomonadati</taxon>
        <taxon>Pseudomonadota</taxon>
        <taxon>Alphaproteobacteria</taxon>
        <taxon>environmental samples</taxon>
    </lineage>
</organism>
<sequence>MWLNIGLISFQFNSNNHTITTHYASWLIEALRNYEARTGSLPNLVLSAGFTCPDTAELAVLEREFSGKPVSIAVEMLDPADSPLTGPRHLKGRGQFYVVGGGKTARIEPRQQFSSTGNVTEELAEKVVAGLAPNGSRRFSVQSRHVGWIECGEINLLHCHKDGVRVRYEALERRFFEAVTSLDIILNPQHTRMSRLHLLRKKAEALSAYKILQAPPGRRWPIYAGTANWDCARQHGSQSSLQCVMRDGQQLLPSSVIETENYILSVFSVDIPQRLD</sequence>
<name>A0A212K009_9PROT</name>
<dbReference type="AlphaFoldDB" id="A0A212K009"/>
<proteinExistence type="predicted"/>
<gene>
    <name evidence="1" type="ORF">KL86APRO_11920</name>
</gene>
<evidence type="ECO:0000313" key="1">
    <source>
        <dbReference type="EMBL" id="SBW04952.1"/>
    </source>
</evidence>
<protein>
    <submittedName>
        <fullName evidence="1">Uncharacterized protein</fullName>
    </submittedName>
</protein>